<evidence type="ECO:0000313" key="1">
    <source>
        <dbReference type="EMBL" id="MBK4736690.1"/>
    </source>
</evidence>
<dbReference type="SUPFAM" id="SSF54637">
    <property type="entry name" value="Thioesterase/thiol ester dehydrase-isomerase"/>
    <property type="match status" value="1"/>
</dbReference>
<accession>A0A934W7R6</accession>
<dbReference type="InterPro" id="IPR016776">
    <property type="entry name" value="ApeP-like_dehydratase"/>
</dbReference>
<dbReference type="Proteomes" id="UP000622890">
    <property type="component" value="Unassembled WGS sequence"/>
</dbReference>
<dbReference type="EMBL" id="JAEPBG010000008">
    <property type="protein sequence ID" value="MBK4736690.1"/>
    <property type="molecule type" value="Genomic_DNA"/>
</dbReference>
<comment type="caution">
    <text evidence="1">The sequence shown here is derived from an EMBL/GenBank/DDBJ whole genome shotgun (WGS) entry which is preliminary data.</text>
</comment>
<dbReference type="Gene3D" id="3.10.129.10">
    <property type="entry name" value="Hotdog Thioesterase"/>
    <property type="match status" value="1"/>
</dbReference>
<dbReference type="RefSeq" id="WP_200594359.1">
    <property type="nucleotide sequence ID" value="NZ_JAEPBG010000008.1"/>
</dbReference>
<proteinExistence type="predicted"/>
<keyword evidence="2" id="KW-1185">Reference proteome</keyword>
<evidence type="ECO:0000313" key="2">
    <source>
        <dbReference type="Proteomes" id="UP000622890"/>
    </source>
</evidence>
<dbReference type="AlphaFoldDB" id="A0A934W7R6"/>
<protein>
    <submittedName>
        <fullName evidence="1">Hydroxymyristoyl-ACP dehydratase</fullName>
    </submittedName>
</protein>
<dbReference type="Pfam" id="PF22817">
    <property type="entry name" value="ApeP-like"/>
    <property type="match status" value="1"/>
</dbReference>
<name>A0A934W7R6_9BURK</name>
<sequence length="157" mass="16325">MKPDREPLLADRAAILARIPHQCSMCLLDGVVACDETEVRCIASSHRDASNPLRAHGRLGAVCAIEYAAQAMAAHGALLASAADKPAPGFLASVRGVQLHVKRLDDIDEDLEVTATRISGDAATILYDFRVSAGGRALADGRAAVFLNAAAAHAAAT</sequence>
<organism evidence="1 2">
    <name type="scientific">Noviherbaspirillum pedocola</name>
    <dbReference type="NCBI Taxonomy" id="2801341"/>
    <lineage>
        <taxon>Bacteria</taxon>
        <taxon>Pseudomonadati</taxon>
        <taxon>Pseudomonadota</taxon>
        <taxon>Betaproteobacteria</taxon>
        <taxon>Burkholderiales</taxon>
        <taxon>Oxalobacteraceae</taxon>
        <taxon>Noviherbaspirillum</taxon>
    </lineage>
</organism>
<reference evidence="1" key="1">
    <citation type="submission" date="2021-01" db="EMBL/GenBank/DDBJ databases">
        <title>Genome sequence of strain Noviherbaspirillum sp. DKR-6.</title>
        <authorList>
            <person name="Chaudhary D.K."/>
        </authorList>
    </citation>
    <scope>NUCLEOTIDE SEQUENCE</scope>
    <source>
        <strain evidence="1">DKR-6</strain>
    </source>
</reference>
<gene>
    <name evidence="1" type="ORF">JJB74_18850</name>
</gene>
<dbReference type="InterPro" id="IPR029069">
    <property type="entry name" value="HotDog_dom_sf"/>
</dbReference>